<reference evidence="3 4" key="1">
    <citation type="submission" date="2019-10" db="EMBL/GenBank/DDBJ databases">
        <title>Genome Sequence of Micromonospora terminaliae DSM 101760.</title>
        <authorList>
            <person name="Guo L."/>
        </authorList>
    </citation>
    <scope>NUCLEOTIDE SEQUENCE [LARGE SCALE GENOMIC DNA]</scope>
    <source>
        <strain evidence="3 4">DSM 101760</strain>
    </source>
</reference>
<evidence type="ECO:0000313" key="3">
    <source>
        <dbReference type="EMBL" id="QGL48639.1"/>
    </source>
</evidence>
<evidence type="ECO:0008006" key="5">
    <source>
        <dbReference type="Google" id="ProtNLM"/>
    </source>
</evidence>
<dbReference type="InterPro" id="IPR006311">
    <property type="entry name" value="TAT_signal"/>
</dbReference>
<keyword evidence="1" id="KW-0472">Membrane</keyword>
<feature type="signal peptide" evidence="2">
    <location>
        <begin position="1"/>
        <end position="28"/>
    </location>
</feature>
<keyword evidence="4" id="KW-1185">Reference proteome</keyword>
<keyword evidence="1" id="KW-0812">Transmembrane</keyword>
<dbReference type="Proteomes" id="UP000402241">
    <property type="component" value="Chromosome"/>
</dbReference>
<dbReference type="Gene3D" id="2.120.10.30">
    <property type="entry name" value="TolB, C-terminal domain"/>
    <property type="match status" value="1"/>
</dbReference>
<dbReference type="Pfam" id="PF07676">
    <property type="entry name" value="PD40"/>
    <property type="match status" value="1"/>
</dbReference>
<evidence type="ECO:0000256" key="2">
    <source>
        <dbReference type="SAM" id="SignalP"/>
    </source>
</evidence>
<keyword evidence="2" id="KW-0732">Signal</keyword>
<dbReference type="SUPFAM" id="SSF82171">
    <property type="entry name" value="DPP6 N-terminal domain-like"/>
    <property type="match status" value="1"/>
</dbReference>
<sequence>MVRVMSLRIGRRAALRAALSILAAAALASGSFAAAAAAAASDPAPARVYDPWLWQATVGQRPAGPASVVFFTSNTRYFESTGVLVGRDGAYRLIPLQVGEDHGLLSPDGRHYVRPHRGVLVDLTTGAEDRTHRPGIRALAWSPDGRTLLGTRDNDDAVITYGPDNQQLNDPAKPDDLLVVDPYDGAERVLAAGTFASHTTGAWSPDGSLVVVAGPTDPAVERQRLTVTDAARGGVRWQRDLDERHLLAGRGAWSPDGARIALLAFDGCAGPACTLEEAAARSWRLEFLDAATGQPLGTSVPVDGWATELVGWRNGEAVLNRLSRETTFEDRHASLVAVAAGGREQVLVTGPPGVSGFDVPADLLADAVFAGSAPRPSPWAAPWWLYPVVALPALLLAVLLARALLRRRERRASPG</sequence>
<feature type="chain" id="PRO_5047427061" description="WD40 repeat domain-containing protein" evidence="2">
    <location>
        <begin position="29"/>
        <end position="415"/>
    </location>
</feature>
<feature type="transmembrane region" description="Helical" evidence="1">
    <location>
        <begin position="383"/>
        <end position="405"/>
    </location>
</feature>
<evidence type="ECO:0000256" key="1">
    <source>
        <dbReference type="SAM" id="Phobius"/>
    </source>
</evidence>
<dbReference type="InterPro" id="IPR011042">
    <property type="entry name" value="6-blade_b-propeller_TolB-like"/>
</dbReference>
<accession>A0ABX6E4A4</accession>
<dbReference type="PROSITE" id="PS51318">
    <property type="entry name" value="TAT"/>
    <property type="match status" value="1"/>
</dbReference>
<dbReference type="EMBL" id="CP045309">
    <property type="protein sequence ID" value="QGL48639.1"/>
    <property type="molecule type" value="Genomic_DNA"/>
</dbReference>
<keyword evidence="1" id="KW-1133">Transmembrane helix</keyword>
<evidence type="ECO:0000313" key="4">
    <source>
        <dbReference type="Proteomes" id="UP000402241"/>
    </source>
</evidence>
<dbReference type="InterPro" id="IPR011659">
    <property type="entry name" value="WD40"/>
</dbReference>
<proteinExistence type="predicted"/>
<organism evidence="3 4">
    <name type="scientific">Micromonospora terminaliae</name>
    <dbReference type="NCBI Taxonomy" id="1914461"/>
    <lineage>
        <taxon>Bacteria</taxon>
        <taxon>Bacillati</taxon>
        <taxon>Actinomycetota</taxon>
        <taxon>Actinomycetes</taxon>
        <taxon>Micromonosporales</taxon>
        <taxon>Micromonosporaceae</taxon>
        <taxon>Micromonospora</taxon>
    </lineage>
</organism>
<gene>
    <name evidence="3" type="ORF">GCE86_17390</name>
</gene>
<protein>
    <recommendedName>
        <fullName evidence="5">WD40 repeat domain-containing protein</fullName>
    </recommendedName>
</protein>
<name>A0ABX6E4A4_9ACTN</name>